<reference evidence="3" key="1">
    <citation type="submission" date="2025-08" db="UniProtKB">
        <authorList>
            <consortium name="RefSeq"/>
        </authorList>
    </citation>
    <scope>IDENTIFICATION</scope>
    <source>
        <strain evidence="3">Ishihara</strain>
        <tissue evidence="3">Whole body</tissue>
    </source>
</reference>
<dbReference type="PRINTS" id="PR00633">
    <property type="entry name" value="RCCNDNSATION"/>
</dbReference>
<dbReference type="Pfam" id="PF00415">
    <property type="entry name" value="RCC1"/>
    <property type="match status" value="2"/>
</dbReference>
<dbReference type="AlphaFoldDB" id="A0A9J7E3F7"/>
<dbReference type="GeneID" id="111354382"/>
<organism evidence="2 3">
    <name type="scientific">Spodoptera litura</name>
    <name type="common">Asian cotton leafworm</name>
    <dbReference type="NCBI Taxonomy" id="69820"/>
    <lineage>
        <taxon>Eukaryota</taxon>
        <taxon>Metazoa</taxon>
        <taxon>Ecdysozoa</taxon>
        <taxon>Arthropoda</taxon>
        <taxon>Hexapoda</taxon>
        <taxon>Insecta</taxon>
        <taxon>Pterygota</taxon>
        <taxon>Neoptera</taxon>
        <taxon>Endopterygota</taxon>
        <taxon>Lepidoptera</taxon>
        <taxon>Glossata</taxon>
        <taxon>Ditrysia</taxon>
        <taxon>Noctuoidea</taxon>
        <taxon>Noctuidae</taxon>
        <taxon>Amphipyrinae</taxon>
        <taxon>Spodoptera</taxon>
    </lineage>
</organism>
<dbReference type="Gene3D" id="2.130.10.30">
    <property type="entry name" value="Regulator of chromosome condensation 1/beta-lactamase-inhibitor protein II"/>
    <property type="match status" value="1"/>
</dbReference>
<dbReference type="InterPro" id="IPR052830">
    <property type="entry name" value="RCC1_domain-containing"/>
</dbReference>
<dbReference type="InterPro" id="IPR009091">
    <property type="entry name" value="RCC1/BLIP-II"/>
</dbReference>
<dbReference type="InterPro" id="IPR000408">
    <property type="entry name" value="Reg_chr_condens"/>
</dbReference>
<accession>A0A9J7E3F7</accession>
<name>A0A9J7E3F7_SPOLT</name>
<dbReference type="PANTHER" id="PTHR46849">
    <property type="entry name" value="RCC1 DOMAIN-CONTAINING PROTEIN 1"/>
    <property type="match status" value="1"/>
</dbReference>
<dbReference type="PANTHER" id="PTHR46849:SF1">
    <property type="entry name" value="RCC1 DOMAIN-CONTAINING PROTEIN 1"/>
    <property type="match status" value="1"/>
</dbReference>
<evidence type="ECO:0000256" key="1">
    <source>
        <dbReference type="PROSITE-ProRule" id="PRU00235"/>
    </source>
</evidence>
<dbReference type="PROSITE" id="PS00626">
    <property type="entry name" value="RCC1_2"/>
    <property type="match status" value="1"/>
</dbReference>
<feature type="repeat" description="RCC1" evidence="1">
    <location>
        <begin position="195"/>
        <end position="246"/>
    </location>
</feature>
<evidence type="ECO:0000313" key="2">
    <source>
        <dbReference type="Proteomes" id="UP000301870"/>
    </source>
</evidence>
<keyword evidence="2" id="KW-1185">Reference proteome</keyword>
<dbReference type="OrthoDB" id="5370059at2759"/>
<feature type="repeat" description="RCC1" evidence="1">
    <location>
        <begin position="247"/>
        <end position="309"/>
    </location>
</feature>
<dbReference type="Proteomes" id="UP000301870">
    <property type="component" value="Chromosome 2"/>
</dbReference>
<protein>
    <submittedName>
        <fullName evidence="3">Probable E3 ubiquitin-protein ligase HERC4</fullName>
    </submittedName>
</protein>
<dbReference type="PROSITE" id="PS50012">
    <property type="entry name" value="RCC1_3"/>
    <property type="match status" value="2"/>
</dbReference>
<dbReference type="RefSeq" id="XP_022823593.1">
    <property type="nucleotide sequence ID" value="XM_022967825.1"/>
</dbReference>
<evidence type="ECO:0000313" key="3">
    <source>
        <dbReference type="RefSeq" id="XP_022823593.1"/>
    </source>
</evidence>
<sequence length="368" mass="41787">MELYVTGSNIFNQWLCDDFVINEFRICSPSEHKLKTDGNRTILLQINWSYNIWQINDTLHISGAWDGKENQFTKVPLPNDCVKSKEELCITGNDYKIIVVDKKMSVIRVLDLKNKEFKKLNFLIEEPIEDCTKKKKLDDNILKVILSSDSCLYLTQRGHVYSGILPSYVDTGHCMGKVIDVQCGYEHFMLLTEEGRVYTWGNGRRLQLGHGDISSLEIPTEVNALAGIKIIKINAGGWHSLALSEFGDVYTWGLNDTGQQGIKHLNEEHNESFSVPTLVSLFDEQGIEITRNVKDIACGSKHSALLLDDNTVWTAGCNKYGQLGISEQKYPSSNYFRNVFQCDKEDRNYSLICGPWNTVICCTFVKKS</sequence>
<dbReference type="KEGG" id="sliu:111354382"/>
<gene>
    <name evidence="3" type="primary">LOC111354382</name>
</gene>
<proteinExistence type="predicted"/>
<dbReference type="SUPFAM" id="SSF50985">
    <property type="entry name" value="RCC1/BLIP-II"/>
    <property type="match status" value="1"/>
</dbReference>